<protein>
    <recommendedName>
        <fullName evidence="2">DUF4283 domain-containing protein</fullName>
    </recommendedName>
</protein>
<evidence type="ECO:0000259" key="2">
    <source>
        <dbReference type="Pfam" id="PF14111"/>
    </source>
</evidence>
<dbReference type="InterPro" id="IPR025558">
    <property type="entry name" value="DUF4283"/>
</dbReference>
<feature type="compositionally biased region" description="Basic and acidic residues" evidence="1">
    <location>
        <begin position="330"/>
        <end position="344"/>
    </location>
</feature>
<name>A0A438BU97_VITVI</name>
<reference evidence="3 4" key="1">
    <citation type="journal article" date="2018" name="PLoS Genet.">
        <title>Population sequencing reveals clonal diversity and ancestral inbreeding in the grapevine cultivar Chardonnay.</title>
        <authorList>
            <person name="Roach M.J."/>
            <person name="Johnson D.L."/>
            <person name="Bohlmann J."/>
            <person name="van Vuuren H.J."/>
            <person name="Jones S.J."/>
            <person name="Pretorius I.S."/>
            <person name="Schmidt S.A."/>
            <person name="Borneman A.R."/>
        </authorList>
    </citation>
    <scope>NUCLEOTIDE SEQUENCE [LARGE SCALE GENOMIC DNA]</scope>
    <source>
        <strain evidence="4">cv. Chardonnay</strain>
        <tissue evidence="3">Leaf</tissue>
    </source>
</reference>
<comment type="caution">
    <text evidence="3">The sequence shown here is derived from an EMBL/GenBank/DDBJ whole genome shotgun (WGS) entry which is preliminary data.</text>
</comment>
<evidence type="ECO:0000313" key="4">
    <source>
        <dbReference type="Proteomes" id="UP000288805"/>
    </source>
</evidence>
<dbReference type="InterPro" id="IPR036691">
    <property type="entry name" value="Endo/exonu/phosph_ase_sf"/>
</dbReference>
<evidence type="ECO:0000256" key="1">
    <source>
        <dbReference type="SAM" id="MobiDB-lite"/>
    </source>
</evidence>
<dbReference type="PANTHER" id="PTHR33710:SF71">
    <property type="entry name" value="ENDONUCLEASE_EXONUCLEASE_PHOSPHATASE DOMAIN-CONTAINING PROTEIN"/>
    <property type="match status" value="1"/>
</dbReference>
<accession>A0A438BU97</accession>
<evidence type="ECO:0000313" key="3">
    <source>
        <dbReference type="EMBL" id="RVW14420.1"/>
    </source>
</evidence>
<gene>
    <name evidence="3" type="ORF">CK203_090509</name>
</gene>
<dbReference type="EMBL" id="QGNW01002620">
    <property type="protein sequence ID" value="RVW14420.1"/>
    <property type="molecule type" value="Genomic_DNA"/>
</dbReference>
<dbReference type="Pfam" id="PF14111">
    <property type="entry name" value="DUF4283"/>
    <property type="match status" value="1"/>
</dbReference>
<feature type="domain" description="DUF4283" evidence="2">
    <location>
        <begin position="128"/>
        <end position="212"/>
    </location>
</feature>
<dbReference type="SUPFAM" id="SSF56219">
    <property type="entry name" value="DNase I-like"/>
    <property type="match status" value="1"/>
</dbReference>
<dbReference type="Proteomes" id="UP000288805">
    <property type="component" value="Unassembled WGS sequence"/>
</dbReference>
<feature type="region of interest" description="Disordered" evidence="1">
    <location>
        <begin position="325"/>
        <end position="356"/>
    </location>
</feature>
<sequence length="685" mass="78491">MSDPHRGEETGGLDMGSIRAGELRAFQGGANPLSGGFLRLGVVDLERKHFCIFLSRGRRAKRGWTAMVETIHQMEEMAGRRMEMQEVRAGGKISPTKSYMEAVTSTNQKGANAIKMKVSREEMAGNLQKLKHCLVASWKSNKKEEEDLEKLGSLWARSWGLKGKLGLTKLERGRALLEFEDIREAHRVVSSGSREMGGVFLGLDFWNPKTGCWGEKERAQEAWDTGQDERIRNGPLATQEKASLLGRFDPRKITNPEDPLKCWVPEEIKREQGEADFSLTDRALEEEAKSGGSFVCPGETEEELWGDKSTWLTVYEGNVENDNGPWKLGEANKNRDKVRGKEGKAGVSGSQDNENEKEELWEECDLAKFSQFLGFSTKGLEREILNFLTKIRKRREKIHSKEFLEKSKFERELKRLECSVNYEGGFKTIENGATWVFTGVYGPFSKVEREGMWEEFGAIRGLWDDPWCLGGDFNITLYQQERSSQRRISSAMRRFAETVEDLELVDLPLQGGEFTWNGGLNNQAWARLDRFLVSSSWLDLFSGVTQVRLSRLISYHFPIVLEGGGIRRGTTPFRFENMWLKVEGFQDMVRSWWHGIDVRGSASYRLAFKMKEIKKKLKVWNKEVFGRLETNKASALDQVDFWDRVESERNLAVEEADLKKDAKDSFKKWVLLEEAHWRQHSREIG</sequence>
<organism evidence="3 4">
    <name type="scientific">Vitis vinifera</name>
    <name type="common">Grape</name>
    <dbReference type="NCBI Taxonomy" id="29760"/>
    <lineage>
        <taxon>Eukaryota</taxon>
        <taxon>Viridiplantae</taxon>
        <taxon>Streptophyta</taxon>
        <taxon>Embryophyta</taxon>
        <taxon>Tracheophyta</taxon>
        <taxon>Spermatophyta</taxon>
        <taxon>Magnoliopsida</taxon>
        <taxon>eudicotyledons</taxon>
        <taxon>Gunneridae</taxon>
        <taxon>Pentapetalae</taxon>
        <taxon>rosids</taxon>
        <taxon>Vitales</taxon>
        <taxon>Vitaceae</taxon>
        <taxon>Viteae</taxon>
        <taxon>Vitis</taxon>
    </lineage>
</organism>
<dbReference type="PANTHER" id="PTHR33710">
    <property type="entry name" value="BNAC02G09200D PROTEIN"/>
    <property type="match status" value="1"/>
</dbReference>
<dbReference type="AlphaFoldDB" id="A0A438BU97"/>
<dbReference type="Gene3D" id="3.60.10.10">
    <property type="entry name" value="Endonuclease/exonuclease/phosphatase"/>
    <property type="match status" value="1"/>
</dbReference>
<proteinExistence type="predicted"/>